<dbReference type="FunCoup" id="Q6CLE2">
    <property type="interactions" value="55"/>
</dbReference>
<evidence type="ECO:0000259" key="5">
    <source>
        <dbReference type="Pfam" id="PF10392"/>
    </source>
</evidence>
<evidence type="ECO:0000313" key="8">
    <source>
        <dbReference type="Proteomes" id="UP000000598"/>
    </source>
</evidence>
<dbReference type="Pfam" id="PF10392">
    <property type="entry name" value="COG5_N"/>
    <property type="match status" value="1"/>
</dbReference>
<dbReference type="PANTHER" id="PTHR13228:SF3">
    <property type="entry name" value="CONSERVED OLIGOMERIC GOLGI COMPLEX SUBUNIT 5"/>
    <property type="match status" value="1"/>
</dbReference>
<dbReference type="PDB" id="4U6U">
    <property type="method" value="X-ray"/>
    <property type="resolution" value="3.00 A"/>
    <property type="chains" value="B/D=99-387"/>
</dbReference>
<evidence type="ECO:0000313" key="7">
    <source>
        <dbReference type="EMBL" id="CAG97955.1"/>
    </source>
</evidence>
<reference evidence="7 8" key="1">
    <citation type="journal article" date="2004" name="Nature">
        <title>Genome evolution in yeasts.</title>
        <authorList>
            <consortium name="Genolevures"/>
            <person name="Dujon B."/>
            <person name="Sherman D."/>
            <person name="Fischer G."/>
            <person name="Durrens P."/>
            <person name="Casaregola S."/>
            <person name="Lafontaine I."/>
            <person name="de Montigny J."/>
            <person name="Marck C."/>
            <person name="Neuveglise C."/>
            <person name="Talla E."/>
            <person name="Goffard N."/>
            <person name="Frangeul L."/>
            <person name="Aigle M."/>
            <person name="Anthouard V."/>
            <person name="Babour A."/>
            <person name="Barbe V."/>
            <person name="Barnay S."/>
            <person name="Blanchin S."/>
            <person name="Beckerich J.M."/>
            <person name="Beyne E."/>
            <person name="Bleykasten C."/>
            <person name="Boisrame A."/>
            <person name="Boyer J."/>
            <person name="Cattolico L."/>
            <person name="Confanioleri F."/>
            <person name="de Daruvar A."/>
            <person name="Despons L."/>
            <person name="Fabre E."/>
            <person name="Fairhead C."/>
            <person name="Ferry-Dumazet H."/>
            <person name="Groppi A."/>
            <person name="Hantraye F."/>
            <person name="Hennequin C."/>
            <person name="Jauniaux N."/>
            <person name="Joyet P."/>
            <person name="Kachouri R."/>
            <person name="Kerrest A."/>
            <person name="Koszul R."/>
            <person name="Lemaire M."/>
            <person name="Lesur I."/>
            <person name="Ma L."/>
            <person name="Muller H."/>
            <person name="Nicaud J.M."/>
            <person name="Nikolski M."/>
            <person name="Oztas S."/>
            <person name="Ozier-Kalogeropoulos O."/>
            <person name="Pellenz S."/>
            <person name="Potier S."/>
            <person name="Richard G.F."/>
            <person name="Straub M.L."/>
            <person name="Suleau A."/>
            <person name="Swennene D."/>
            <person name="Tekaia F."/>
            <person name="Wesolowski-Louvel M."/>
            <person name="Westhof E."/>
            <person name="Wirth B."/>
            <person name="Zeniou-Meyer M."/>
            <person name="Zivanovic I."/>
            <person name="Bolotin-Fukuhara M."/>
            <person name="Thierry A."/>
            <person name="Bouchier C."/>
            <person name="Caudron B."/>
            <person name="Scarpelli C."/>
            <person name="Gaillardin C."/>
            <person name="Weissenbach J."/>
            <person name="Wincker P."/>
            <person name="Souciet J.L."/>
        </authorList>
    </citation>
    <scope>NUCLEOTIDE SEQUENCE [LARGE SCALE GENOMIC DNA]</scope>
    <source>
        <strain evidence="8">ATCC 8585 / CBS 2359 / DSM 70799 / NBRC 1267 / NRRL Y-1140 / WM37</strain>
    </source>
</reference>
<gene>
    <name evidence="7" type="ORF">KLLA0_F03685g</name>
</gene>
<keyword evidence="9" id="KW-0002">3D-structure</keyword>
<dbReference type="PANTHER" id="PTHR13228">
    <property type="entry name" value="CONSERVED OLIGOMERIC GOLGI COMPLEX COMPONENT 5"/>
    <property type="match status" value="1"/>
</dbReference>
<feature type="domain" description="Conserved oligomeric Golgi complex subunit 5 helical" evidence="6">
    <location>
        <begin position="182"/>
        <end position="362"/>
    </location>
</feature>
<dbReference type="SMR" id="Q6CLE2"/>
<dbReference type="AlphaFoldDB" id="Q6CLE2"/>
<dbReference type="EvolutionaryTrace" id="Q6CLE2"/>
<feature type="domain" description="Conserved oligomeric Golgi complex subunit 5 N-terminal" evidence="5">
    <location>
        <begin position="11"/>
        <end position="144"/>
    </location>
</feature>
<accession>Q6CLE2</accession>
<dbReference type="InterPro" id="IPR048485">
    <property type="entry name" value="COG5_helical"/>
</dbReference>
<keyword evidence="4" id="KW-0472">Membrane</keyword>
<comment type="subcellular location">
    <subcellularLocation>
        <location evidence="1">Golgi apparatus membrane</location>
        <topology evidence="1">Peripheral membrane protein</topology>
    </subcellularLocation>
</comment>
<name>Q6CLE2_KLULA</name>
<sequence length="390" mass="44571">MAQNDPLQGFEDFLEADFQPLRFANDLLKVTNNGTDTDVLDLKTCVKRCSYDLQELDRRIEGAIKTNPSHVLEQIEKRKKEKSFVGDTLKSNTEYLSMSYNRLQQDILEPFERALKLQTVSSKIHQTTTLLRSSLIYVHMISQLQMMPLETDSTDDEQLACGLKIAALHSQLKINIEQNPNLATLQLIKSCENNVVSPNRQELLRYLSTNLTRDCLNNLKMENNPKRIVTLIKALYTLSPVDLFDTIDKVLSSKIQTTAQVLSKTITSIRNFNLSLDDAMENRNSILTLQNLMEECEIEGNTNTLRNYLSQRKFSSLIDQFWSKVTNSFKRDFEMSYNRGGPVGKSLQSNSNLIYEAISKCFGENDPSNELQGELQYILKAVSILDTNRK</sequence>
<dbReference type="InterPro" id="IPR049176">
    <property type="entry name" value="COG5_N"/>
</dbReference>
<dbReference type="eggNOG" id="ENOG502QQP3">
    <property type="taxonomic scope" value="Eukaryota"/>
</dbReference>
<dbReference type="EMBL" id="CR382126">
    <property type="protein sequence ID" value="CAG97955.1"/>
    <property type="molecule type" value="Genomic_DNA"/>
</dbReference>
<dbReference type="HOGENOM" id="CLU_060138_0_0_1"/>
<evidence type="ECO:0000256" key="1">
    <source>
        <dbReference type="ARBA" id="ARBA00004395"/>
    </source>
</evidence>
<dbReference type="STRING" id="284590.Q6CLE2"/>
<reference evidence="9" key="2">
    <citation type="journal article" date="2014" name="Proc. Natl. Acad. Sci. U.S.A.">
        <title>Cog5-Cog7 crystal structure reveals interactions essential for the function of a multisubunit tethering complex.</title>
        <authorList>
            <person name="Ha J.Y."/>
            <person name="Pokrovskaya I.D."/>
            <person name="Climer L.K."/>
            <person name="Shimamura G.R."/>
            <person name="Kudlyk T."/>
            <person name="Jeffrey P.D."/>
            <person name="Lupashin V.V."/>
            <person name="Hughson F.M."/>
        </authorList>
    </citation>
    <scope>X-RAY CRYSTALLOGRAPHY (3.00 ANGSTROMS) OF 99-387</scope>
</reference>
<dbReference type="InterPro" id="IPR019465">
    <property type="entry name" value="Cog5"/>
</dbReference>
<dbReference type="GO" id="GO:0006891">
    <property type="term" value="P:intra-Golgi vesicle-mediated transport"/>
    <property type="evidence" value="ECO:0007669"/>
    <property type="project" value="InterPro"/>
</dbReference>
<dbReference type="GO" id="GO:0000139">
    <property type="term" value="C:Golgi membrane"/>
    <property type="evidence" value="ECO:0007669"/>
    <property type="project" value="UniProtKB-SubCell"/>
</dbReference>
<dbReference type="Proteomes" id="UP000000598">
    <property type="component" value="Chromosome F"/>
</dbReference>
<dbReference type="OMA" id="YFWRTLA"/>
<evidence type="ECO:0000259" key="6">
    <source>
        <dbReference type="Pfam" id="PF20649"/>
    </source>
</evidence>
<dbReference type="PaxDb" id="284590-Q6CLE2"/>
<dbReference type="InParanoid" id="Q6CLE2"/>
<evidence type="ECO:0000256" key="3">
    <source>
        <dbReference type="ARBA" id="ARBA00023034"/>
    </source>
</evidence>
<keyword evidence="3" id="KW-0333">Golgi apparatus</keyword>
<dbReference type="GO" id="GO:0017119">
    <property type="term" value="C:Golgi transport complex"/>
    <property type="evidence" value="ECO:0007669"/>
    <property type="project" value="InterPro"/>
</dbReference>
<dbReference type="PDBsum" id="4U6U"/>
<keyword evidence="8" id="KW-1185">Reference proteome</keyword>
<dbReference type="KEGG" id="kla:KLLA0_F03685g"/>
<organism evidence="7 8">
    <name type="scientific">Kluyveromyces lactis (strain ATCC 8585 / CBS 2359 / DSM 70799 / NBRC 1267 / NRRL Y-1140 / WM37)</name>
    <name type="common">Yeast</name>
    <name type="synonym">Candida sphaerica</name>
    <dbReference type="NCBI Taxonomy" id="284590"/>
    <lineage>
        <taxon>Eukaryota</taxon>
        <taxon>Fungi</taxon>
        <taxon>Dikarya</taxon>
        <taxon>Ascomycota</taxon>
        <taxon>Saccharomycotina</taxon>
        <taxon>Saccharomycetes</taxon>
        <taxon>Saccharomycetales</taxon>
        <taxon>Saccharomycetaceae</taxon>
        <taxon>Kluyveromyces</taxon>
    </lineage>
</organism>
<evidence type="ECO:0000256" key="2">
    <source>
        <dbReference type="ARBA" id="ARBA00020974"/>
    </source>
</evidence>
<evidence type="ECO:0000256" key="4">
    <source>
        <dbReference type="ARBA" id="ARBA00023136"/>
    </source>
</evidence>
<dbReference type="DIP" id="DIP-62104N"/>
<dbReference type="Pfam" id="PF20649">
    <property type="entry name" value="COG5_C"/>
    <property type="match status" value="1"/>
</dbReference>
<evidence type="ECO:0007829" key="9">
    <source>
        <dbReference type="PDB" id="4U6U"/>
    </source>
</evidence>
<protein>
    <recommendedName>
        <fullName evidence="2">Conserved oligomeric Golgi complex subunit 5</fullName>
    </recommendedName>
</protein>
<proteinExistence type="evidence at protein level"/>